<reference evidence="2" key="1">
    <citation type="submission" date="2022-07" db="EMBL/GenBank/DDBJ databases">
        <title>Complete Genome Sequence of the Radioresistant Bacterium Deinococcus aetherius ST0316, Isolated from the Air Dust collected in Lower Stratosphere above Japan.</title>
        <authorList>
            <person name="Satoh K."/>
            <person name="Hagiwara K."/>
            <person name="Katsumata K."/>
            <person name="Kubo A."/>
            <person name="Yokobori S."/>
            <person name="Yamagishi A."/>
            <person name="Oono Y."/>
            <person name="Narumi I."/>
        </authorList>
    </citation>
    <scope>NUCLEOTIDE SEQUENCE</scope>
    <source>
        <strain evidence="2">ST0316</strain>
    </source>
</reference>
<accession>A0ABN6RG77</accession>
<feature type="compositionally biased region" description="Basic and acidic residues" evidence="1">
    <location>
        <begin position="11"/>
        <end position="29"/>
    </location>
</feature>
<feature type="compositionally biased region" description="Low complexity" evidence="1">
    <location>
        <begin position="50"/>
        <end position="59"/>
    </location>
</feature>
<evidence type="ECO:0000313" key="2">
    <source>
        <dbReference type="EMBL" id="BDP41241.1"/>
    </source>
</evidence>
<name>A0ABN6RG77_9DEIO</name>
<gene>
    <name evidence="2" type="ORF">DAETH_12100</name>
</gene>
<keyword evidence="3" id="KW-1185">Reference proteome</keyword>
<dbReference type="Proteomes" id="UP001064971">
    <property type="component" value="Chromosome"/>
</dbReference>
<feature type="region of interest" description="Disordered" evidence="1">
    <location>
        <begin position="1"/>
        <end position="78"/>
    </location>
</feature>
<organism evidence="2 3">
    <name type="scientific">Deinococcus aetherius</name>
    <dbReference type="NCBI Taxonomy" id="200252"/>
    <lineage>
        <taxon>Bacteria</taxon>
        <taxon>Thermotogati</taxon>
        <taxon>Deinococcota</taxon>
        <taxon>Deinococci</taxon>
        <taxon>Deinococcales</taxon>
        <taxon>Deinococcaceae</taxon>
        <taxon>Deinococcus</taxon>
    </lineage>
</organism>
<evidence type="ECO:0000256" key="1">
    <source>
        <dbReference type="SAM" id="MobiDB-lite"/>
    </source>
</evidence>
<dbReference type="EMBL" id="AP026560">
    <property type="protein sequence ID" value="BDP41241.1"/>
    <property type="molecule type" value="Genomic_DNA"/>
</dbReference>
<evidence type="ECO:0000313" key="3">
    <source>
        <dbReference type="Proteomes" id="UP001064971"/>
    </source>
</evidence>
<sequence length="78" mass="7915">MIEDTSPLGKSVEEIERDSGNLDPDRNADEGEGVQGGVIIPPMGLGGTSGTAATGTATGVPMMPIVESAERTDGDENI</sequence>
<proteinExistence type="predicted"/>
<feature type="compositionally biased region" description="Basic and acidic residues" evidence="1">
    <location>
        <begin position="68"/>
        <end position="78"/>
    </location>
</feature>
<protein>
    <submittedName>
        <fullName evidence="2">Uncharacterized protein</fullName>
    </submittedName>
</protein>
<dbReference type="RefSeq" id="WP_264777020.1">
    <property type="nucleotide sequence ID" value="NZ_AP026560.1"/>
</dbReference>